<evidence type="ECO:0000313" key="3">
    <source>
        <dbReference type="Proteomes" id="UP001642360"/>
    </source>
</evidence>
<keyword evidence="3" id="KW-1185">Reference proteome</keyword>
<keyword evidence="1" id="KW-1133">Transmembrane helix</keyword>
<feature type="transmembrane region" description="Helical" evidence="1">
    <location>
        <begin position="79"/>
        <end position="103"/>
    </location>
</feature>
<sequence length="117" mass="13327">MAIIVINITPVPKHLPHNEGLSNLSYSCFQNPNKVQLIIINKLPYFFLPRGLVEPSDVPACRFDHCKRDLLSLRCSKPVILFFSEPFFLSFFFLMFSIVLHLVSTTSITQLSSICLP</sequence>
<organism evidence="2 3">
    <name type="scientific">Ilex paraguariensis</name>
    <name type="common">yerba mate</name>
    <dbReference type="NCBI Taxonomy" id="185542"/>
    <lineage>
        <taxon>Eukaryota</taxon>
        <taxon>Viridiplantae</taxon>
        <taxon>Streptophyta</taxon>
        <taxon>Embryophyta</taxon>
        <taxon>Tracheophyta</taxon>
        <taxon>Spermatophyta</taxon>
        <taxon>Magnoliopsida</taxon>
        <taxon>eudicotyledons</taxon>
        <taxon>Gunneridae</taxon>
        <taxon>Pentapetalae</taxon>
        <taxon>asterids</taxon>
        <taxon>campanulids</taxon>
        <taxon>Aquifoliales</taxon>
        <taxon>Aquifoliaceae</taxon>
        <taxon>Ilex</taxon>
    </lineage>
</organism>
<proteinExistence type="predicted"/>
<gene>
    <name evidence="2" type="ORF">ILEXP_LOCUS49742</name>
</gene>
<dbReference type="EMBL" id="CAUOFW020007605">
    <property type="protein sequence ID" value="CAK9179788.1"/>
    <property type="molecule type" value="Genomic_DNA"/>
</dbReference>
<evidence type="ECO:0000256" key="1">
    <source>
        <dbReference type="SAM" id="Phobius"/>
    </source>
</evidence>
<dbReference type="Proteomes" id="UP001642360">
    <property type="component" value="Unassembled WGS sequence"/>
</dbReference>
<keyword evidence="1" id="KW-0812">Transmembrane</keyword>
<comment type="caution">
    <text evidence="2">The sequence shown here is derived from an EMBL/GenBank/DDBJ whole genome shotgun (WGS) entry which is preliminary data.</text>
</comment>
<accession>A0ABC8UFL3</accession>
<protein>
    <submittedName>
        <fullName evidence="2">Uncharacterized protein</fullName>
    </submittedName>
</protein>
<dbReference type="AlphaFoldDB" id="A0ABC8UFL3"/>
<name>A0ABC8UFL3_9AQUA</name>
<reference evidence="2 3" key="1">
    <citation type="submission" date="2024-02" db="EMBL/GenBank/DDBJ databases">
        <authorList>
            <person name="Vignale AGUSTIN F."/>
            <person name="Sosa J E."/>
            <person name="Modenutti C."/>
        </authorList>
    </citation>
    <scope>NUCLEOTIDE SEQUENCE [LARGE SCALE GENOMIC DNA]</scope>
</reference>
<evidence type="ECO:0000313" key="2">
    <source>
        <dbReference type="EMBL" id="CAK9179788.1"/>
    </source>
</evidence>
<keyword evidence="1" id="KW-0472">Membrane</keyword>